<dbReference type="SUPFAM" id="SSF52540">
    <property type="entry name" value="P-loop containing nucleoside triphosphate hydrolases"/>
    <property type="match status" value="1"/>
</dbReference>
<dbReference type="CDD" id="cd03257">
    <property type="entry name" value="ABC_NikE_OppD_transporters"/>
    <property type="match status" value="1"/>
</dbReference>
<dbReference type="InterPro" id="IPR003439">
    <property type="entry name" value="ABC_transporter-like_ATP-bd"/>
</dbReference>
<comment type="caution">
    <text evidence="9">The sequence shown here is derived from an EMBL/GenBank/DDBJ whole genome shotgun (WGS) entry which is preliminary data.</text>
</comment>
<proteinExistence type="inferred from homology"/>
<gene>
    <name evidence="9" type="ORF">NK718_08085</name>
</gene>
<evidence type="ECO:0000313" key="9">
    <source>
        <dbReference type="EMBL" id="MCP8938473.1"/>
    </source>
</evidence>
<sequence>MTPLLDVRDLSIVLPREDRDLVALNNASFTLGRGEVLGLVGESGAGKSLTGAAIIDLLSPPLRRSAGRITLDGERIDGLTPAQMEKVRGRRIGFVFQDPLTSLNPVLTIGRHFTDTLLSHFDISFAEARRRAVHWIGRVGLSDPELRFDQYPHHLSGGMRQRIVIALALCCEPLMVIADEPTTALDVSVQAHVLKLLRDLHAETGVAVLLITHDLGVMAKMADRVAVLYAGRIVEIGPAARLLGAPHHPYTRGLLRATPSHKAAAGRLEPIPGSMPNLASIPSGCAFHPRCPRATEICRDRVPVLEGRHEGDAVACWHPVTEDRP</sequence>
<evidence type="ECO:0000256" key="1">
    <source>
        <dbReference type="ARBA" id="ARBA00004417"/>
    </source>
</evidence>
<evidence type="ECO:0000256" key="3">
    <source>
        <dbReference type="ARBA" id="ARBA00022448"/>
    </source>
</evidence>
<dbReference type="NCBIfam" id="TIGR01727">
    <property type="entry name" value="oligo_HPY"/>
    <property type="match status" value="1"/>
</dbReference>
<comment type="subcellular location">
    <subcellularLocation>
        <location evidence="1">Cell inner membrane</location>
        <topology evidence="1">Peripheral membrane protein</topology>
    </subcellularLocation>
</comment>
<feature type="domain" description="ABC transporter" evidence="8">
    <location>
        <begin position="5"/>
        <end position="255"/>
    </location>
</feature>
<dbReference type="Pfam" id="PF08352">
    <property type="entry name" value="oligo_HPY"/>
    <property type="match status" value="1"/>
</dbReference>
<dbReference type="InterPro" id="IPR013563">
    <property type="entry name" value="Oligopep_ABC_C"/>
</dbReference>
<dbReference type="PANTHER" id="PTHR43297">
    <property type="entry name" value="OLIGOPEPTIDE TRANSPORT ATP-BINDING PROTEIN APPD"/>
    <property type="match status" value="1"/>
</dbReference>
<name>A0ABT1LBN9_9HYPH</name>
<dbReference type="Proteomes" id="UP001205890">
    <property type="component" value="Unassembled WGS sequence"/>
</dbReference>
<dbReference type="GO" id="GO:0005524">
    <property type="term" value="F:ATP binding"/>
    <property type="evidence" value="ECO:0007669"/>
    <property type="project" value="UniProtKB-KW"/>
</dbReference>
<evidence type="ECO:0000313" key="10">
    <source>
        <dbReference type="Proteomes" id="UP001205890"/>
    </source>
</evidence>
<reference evidence="9 10" key="1">
    <citation type="submission" date="2022-07" db="EMBL/GenBank/DDBJ databases">
        <authorList>
            <person name="Li W.-J."/>
            <person name="Deng Q.-Q."/>
        </authorList>
    </citation>
    <scope>NUCLEOTIDE SEQUENCE [LARGE SCALE GENOMIC DNA]</scope>
    <source>
        <strain evidence="9 10">SYSU M60028</strain>
    </source>
</reference>
<organism evidence="9 10">
    <name type="scientific">Alsobacter ponti</name>
    <dbReference type="NCBI Taxonomy" id="2962936"/>
    <lineage>
        <taxon>Bacteria</taxon>
        <taxon>Pseudomonadati</taxon>
        <taxon>Pseudomonadota</taxon>
        <taxon>Alphaproteobacteria</taxon>
        <taxon>Hyphomicrobiales</taxon>
        <taxon>Alsobacteraceae</taxon>
        <taxon>Alsobacter</taxon>
    </lineage>
</organism>
<dbReference type="InterPro" id="IPR017871">
    <property type="entry name" value="ABC_transporter-like_CS"/>
</dbReference>
<dbReference type="InterPro" id="IPR050388">
    <property type="entry name" value="ABC_Ni/Peptide_Import"/>
</dbReference>
<keyword evidence="4" id="KW-1003">Cell membrane</keyword>
<keyword evidence="6 9" id="KW-0067">ATP-binding</keyword>
<dbReference type="Gene3D" id="3.40.50.300">
    <property type="entry name" value="P-loop containing nucleotide triphosphate hydrolases"/>
    <property type="match status" value="1"/>
</dbReference>
<dbReference type="Pfam" id="PF00005">
    <property type="entry name" value="ABC_tran"/>
    <property type="match status" value="1"/>
</dbReference>
<keyword evidence="10" id="KW-1185">Reference proteome</keyword>
<evidence type="ECO:0000256" key="2">
    <source>
        <dbReference type="ARBA" id="ARBA00005417"/>
    </source>
</evidence>
<evidence type="ECO:0000256" key="5">
    <source>
        <dbReference type="ARBA" id="ARBA00022741"/>
    </source>
</evidence>
<comment type="similarity">
    <text evidence="2">Belongs to the ABC transporter superfamily.</text>
</comment>
<dbReference type="PANTHER" id="PTHR43297:SF2">
    <property type="entry name" value="DIPEPTIDE TRANSPORT ATP-BINDING PROTEIN DPPD"/>
    <property type="match status" value="1"/>
</dbReference>
<dbReference type="PROSITE" id="PS50893">
    <property type="entry name" value="ABC_TRANSPORTER_2"/>
    <property type="match status" value="1"/>
</dbReference>
<dbReference type="InterPro" id="IPR027417">
    <property type="entry name" value="P-loop_NTPase"/>
</dbReference>
<dbReference type="PROSITE" id="PS00211">
    <property type="entry name" value="ABC_TRANSPORTER_1"/>
    <property type="match status" value="1"/>
</dbReference>
<evidence type="ECO:0000256" key="4">
    <source>
        <dbReference type="ARBA" id="ARBA00022475"/>
    </source>
</evidence>
<dbReference type="SMART" id="SM00382">
    <property type="entry name" value="AAA"/>
    <property type="match status" value="1"/>
</dbReference>
<evidence type="ECO:0000256" key="6">
    <source>
        <dbReference type="ARBA" id="ARBA00022840"/>
    </source>
</evidence>
<dbReference type="EMBL" id="JANCLU010000006">
    <property type="protein sequence ID" value="MCP8938473.1"/>
    <property type="molecule type" value="Genomic_DNA"/>
</dbReference>
<protein>
    <submittedName>
        <fullName evidence="9">ABC transporter ATP-binding protein</fullName>
    </submittedName>
</protein>
<dbReference type="InterPro" id="IPR003593">
    <property type="entry name" value="AAA+_ATPase"/>
</dbReference>
<keyword evidence="7" id="KW-0472">Membrane</keyword>
<evidence type="ECO:0000259" key="8">
    <source>
        <dbReference type="PROSITE" id="PS50893"/>
    </source>
</evidence>
<accession>A0ABT1LBN9</accession>
<dbReference type="RefSeq" id="WP_254740439.1">
    <property type="nucleotide sequence ID" value="NZ_JANCLU010000006.1"/>
</dbReference>
<evidence type="ECO:0000256" key="7">
    <source>
        <dbReference type="ARBA" id="ARBA00023136"/>
    </source>
</evidence>
<keyword evidence="5" id="KW-0547">Nucleotide-binding</keyword>
<keyword evidence="3" id="KW-0813">Transport</keyword>